<dbReference type="RefSeq" id="WP_123445584.1">
    <property type="nucleotide sequence ID" value="NZ_CP028137.1"/>
</dbReference>
<sequence>MTDAPTPADALRRRTVLAGAWAAPVVGAALASPGAAASTTEITGTIVFTPRQYRGTRVGDRVEFPPLTGTVTISRGPMPSKAFVNFSDPNERVDLRRDAGRFTPVDPVTGRFSFDGVYNAIVDGENPFGFAYAGIAEEDADGAIFGYDVAELDG</sequence>
<dbReference type="PROSITE" id="PS51318">
    <property type="entry name" value="TAT"/>
    <property type="match status" value="1"/>
</dbReference>
<dbReference type="KEGG" id="rfs:C1I64_03800"/>
<proteinExistence type="predicted"/>
<gene>
    <name evidence="2" type="ORF">C1I64_03800</name>
</gene>
<dbReference type="AlphaFoldDB" id="A0A3T0SY63"/>
<feature type="signal peptide" evidence="1">
    <location>
        <begin position="1"/>
        <end position="37"/>
    </location>
</feature>
<dbReference type="Proteomes" id="UP000285317">
    <property type="component" value="Chromosome"/>
</dbReference>
<dbReference type="EMBL" id="CP028137">
    <property type="protein sequence ID" value="AZZ51254.1"/>
    <property type="molecule type" value="Genomic_DNA"/>
</dbReference>
<keyword evidence="1" id="KW-0732">Signal</keyword>
<feature type="chain" id="PRO_5019016503" evidence="1">
    <location>
        <begin position="38"/>
        <end position="154"/>
    </location>
</feature>
<evidence type="ECO:0000256" key="1">
    <source>
        <dbReference type="SAM" id="SignalP"/>
    </source>
</evidence>
<protein>
    <submittedName>
        <fullName evidence="2">Uncharacterized protein</fullName>
    </submittedName>
</protein>
<organism evidence="2 3">
    <name type="scientific">Rathayibacter festucae DSM 15932</name>
    <dbReference type="NCBI Taxonomy" id="1328866"/>
    <lineage>
        <taxon>Bacteria</taxon>
        <taxon>Bacillati</taxon>
        <taxon>Actinomycetota</taxon>
        <taxon>Actinomycetes</taxon>
        <taxon>Micrococcales</taxon>
        <taxon>Microbacteriaceae</taxon>
        <taxon>Rathayibacter</taxon>
    </lineage>
</organism>
<evidence type="ECO:0000313" key="3">
    <source>
        <dbReference type="Proteomes" id="UP000285317"/>
    </source>
</evidence>
<reference evidence="2 3" key="1">
    <citation type="submission" date="2018-03" db="EMBL/GenBank/DDBJ databases">
        <title>Bacteriophage NCPPB3778 and a type I-E CRISPR drive the evolution of the US Biological Select Agent, Rathayibacter toxicus.</title>
        <authorList>
            <person name="Davis E.W.II."/>
            <person name="Tabima J.F."/>
            <person name="Weisberg A.J."/>
            <person name="Dantas Lopes L."/>
            <person name="Wiseman M.S."/>
            <person name="Wiseman M.S."/>
            <person name="Pupko T."/>
            <person name="Belcher M.S."/>
            <person name="Sechler A.J."/>
            <person name="Tancos M.A."/>
            <person name="Schroeder B.K."/>
            <person name="Murray T.D."/>
            <person name="Luster D.G."/>
            <person name="Schneider W.L."/>
            <person name="Rogers E."/>
            <person name="Andreote F.D."/>
            <person name="Grunwald N.J."/>
            <person name="Putnam M.L."/>
            <person name="Chang J.H."/>
        </authorList>
    </citation>
    <scope>NUCLEOTIDE SEQUENCE [LARGE SCALE GENOMIC DNA]</scope>
    <source>
        <strain evidence="2 3">DSM 15932</strain>
    </source>
</reference>
<name>A0A3T0SY63_9MICO</name>
<dbReference type="InterPro" id="IPR006311">
    <property type="entry name" value="TAT_signal"/>
</dbReference>
<evidence type="ECO:0000313" key="2">
    <source>
        <dbReference type="EMBL" id="AZZ51254.1"/>
    </source>
</evidence>
<accession>A0A3T0SY63</accession>